<comment type="subcellular location">
    <subcellularLocation>
        <location evidence="1">Nucleus</location>
        <location evidence="1">Nucleolus</location>
    </subcellularLocation>
</comment>
<evidence type="ECO:0000313" key="6">
    <source>
        <dbReference type="EMBL" id="PCG73177.1"/>
    </source>
</evidence>
<dbReference type="GO" id="GO:0005730">
    <property type="term" value="C:nucleolus"/>
    <property type="evidence" value="ECO:0007669"/>
    <property type="project" value="UniProtKB-SubCell"/>
</dbReference>
<dbReference type="GO" id="GO:0000428">
    <property type="term" value="C:DNA-directed RNA polymerase complex"/>
    <property type="evidence" value="ECO:0007669"/>
    <property type="project" value="UniProtKB-KW"/>
</dbReference>
<dbReference type="GO" id="GO:0006351">
    <property type="term" value="P:DNA-templated transcription"/>
    <property type="evidence" value="ECO:0007669"/>
    <property type="project" value="InterPro"/>
</dbReference>
<accession>A0A2A4JMA1</accession>
<keyword evidence="5" id="KW-0539">Nucleus</keyword>
<reference evidence="6" key="1">
    <citation type="submission" date="2017-09" db="EMBL/GenBank/DDBJ databases">
        <title>Contemporary evolution of a Lepidopteran species, Heliothis virescens, in response to modern agricultural practices.</title>
        <authorList>
            <person name="Fritz M.L."/>
            <person name="Deyonke A.M."/>
            <person name="Papanicolaou A."/>
            <person name="Micinski S."/>
            <person name="Westbrook J."/>
            <person name="Gould F."/>
        </authorList>
    </citation>
    <scope>NUCLEOTIDE SEQUENCE [LARGE SCALE GENOMIC DNA]</scope>
    <source>
        <strain evidence="6">HvINT-</strain>
        <tissue evidence="6">Whole body</tissue>
    </source>
</reference>
<keyword evidence="4" id="KW-0804">Transcription</keyword>
<gene>
    <name evidence="6" type="ORF">B5V51_15070</name>
</gene>
<comment type="similarity">
    <text evidence="2">Belongs to the eukaryotic RPA49/POLR1E RNA polymerase subunit family.</text>
</comment>
<sequence length="358" mass="40962">MPQFHIDEVCPKDKVYPMVVNFQNGYVTQKLKSSECLLLEDPNTGKRTLATELCDLIYSGEEEKEELGKTFILARNKTTGKVRLIEAENIELKPYFKSDLDTTDAAETSYLELSRKFGSKKHKQIMEHREKLKINVQTVTEQMQNVTDSVTEDQMDLSSYNKTDSDEFYIPPINRDATKVEEVYDLDTILTSEQRDKIYSEIDGSKYMTELNPFLKSLATKELSKTHTVLLVYAQTLLQLYSTLMKDISKKNFTACPYSATLNDIVLKNFLSNVNGKRGRSPQFKDKSLCHALVFILLINNYKFNFNDLCQELKLTQRTVTSKVALTGATLVTVGTKKVAQLKLPLNRPPLRRKSSKF</sequence>
<dbReference type="GO" id="GO:0003677">
    <property type="term" value="F:DNA binding"/>
    <property type="evidence" value="ECO:0007669"/>
    <property type="project" value="InterPro"/>
</dbReference>
<evidence type="ECO:0008006" key="7">
    <source>
        <dbReference type="Google" id="ProtNLM"/>
    </source>
</evidence>
<evidence type="ECO:0000256" key="2">
    <source>
        <dbReference type="ARBA" id="ARBA00009430"/>
    </source>
</evidence>
<comment type="caution">
    <text evidence="6">The sequence shown here is derived from an EMBL/GenBank/DDBJ whole genome shotgun (WGS) entry which is preliminary data.</text>
</comment>
<name>A0A2A4JMA1_HELVI</name>
<proteinExistence type="inferred from homology"/>
<dbReference type="AlphaFoldDB" id="A0A2A4JMA1"/>
<organism evidence="6">
    <name type="scientific">Heliothis virescens</name>
    <name type="common">Tobacco budworm moth</name>
    <dbReference type="NCBI Taxonomy" id="7102"/>
    <lineage>
        <taxon>Eukaryota</taxon>
        <taxon>Metazoa</taxon>
        <taxon>Ecdysozoa</taxon>
        <taxon>Arthropoda</taxon>
        <taxon>Hexapoda</taxon>
        <taxon>Insecta</taxon>
        <taxon>Pterygota</taxon>
        <taxon>Neoptera</taxon>
        <taxon>Endopterygota</taxon>
        <taxon>Lepidoptera</taxon>
        <taxon>Glossata</taxon>
        <taxon>Ditrysia</taxon>
        <taxon>Noctuoidea</taxon>
        <taxon>Noctuidae</taxon>
        <taxon>Heliothinae</taxon>
        <taxon>Heliothis</taxon>
    </lineage>
</organism>
<dbReference type="EMBL" id="NWSH01000996">
    <property type="protein sequence ID" value="PCG73177.1"/>
    <property type="molecule type" value="Genomic_DNA"/>
</dbReference>
<evidence type="ECO:0000256" key="4">
    <source>
        <dbReference type="ARBA" id="ARBA00023163"/>
    </source>
</evidence>
<dbReference type="PANTHER" id="PTHR14440">
    <property type="entry name" value="DNA-DIRECTED RNA POLYMERASE I SUBUNIT RPA49"/>
    <property type="match status" value="1"/>
</dbReference>
<dbReference type="Pfam" id="PF06870">
    <property type="entry name" value="RNA_pol_I_A49"/>
    <property type="match status" value="1"/>
</dbReference>
<protein>
    <recommendedName>
        <fullName evidence="7">DNA-directed RNA polymerase I subunit RPA49</fullName>
    </recommendedName>
</protein>
<dbReference type="STRING" id="7102.A0A2A4JMA1"/>
<evidence type="ECO:0000256" key="5">
    <source>
        <dbReference type="ARBA" id="ARBA00023242"/>
    </source>
</evidence>
<evidence type="ECO:0000256" key="1">
    <source>
        <dbReference type="ARBA" id="ARBA00004604"/>
    </source>
</evidence>
<evidence type="ECO:0000256" key="3">
    <source>
        <dbReference type="ARBA" id="ARBA00022478"/>
    </source>
</evidence>
<dbReference type="InterPro" id="IPR009668">
    <property type="entry name" value="RNA_pol-assoc_fac_A49-like"/>
</dbReference>
<keyword evidence="3" id="KW-0240">DNA-directed RNA polymerase</keyword>